<dbReference type="Gene3D" id="3.30.559.30">
    <property type="entry name" value="Nonribosomal peptide synthetase, condensation domain"/>
    <property type="match status" value="3"/>
</dbReference>
<evidence type="ECO:0000256" key="2">
    <source>
        <dbReference type="ARBA" id="ARBA00006432"/>
    </source>
</evidence>
<evidence type="ECO:0000256" key="1">
    <source>
        <dbReference type="ARBA" id="ARBA00001957"/>
    </source>
</evidence>
<dbReference type="FunFam" id="3.40.50.12780:FF:000012">
    <property type="entry name" value="Non-ribosomal peptide synthetase"/>
    <property type="match status" value="2"/>
</dbReference>
<feature type="domain" description="Carrier" evidence="5">
    <location>
        <begin position="3117"/>
        <end position="3191"/>
    </location>
</feature>
<dbReference type="Gene3D" id="3.30.559.10">
    <property type="entry name" value="Chloramphenicol acetyltransferase-like domain"/>
    <property type="match status" value="3"/>
</dbReference>
<dbReference type="PANTHER" id="PTHR45527">
    <property type="entry name" value="NONRIBOSOMAL PEPTIDE SYNTHETASE"/>
    <property type="match status" value="1"/>
</dbReference>
<comment type="similarity">
    <text evidence="2">Belongs to the ATP-dependent AMP-binding enzyme family.</text>
</comment>
<dbReference type="Pfam" id="PF00550">
    <property type="entry name" value="PP-binding"/>
    <property type="match status" value="3"/>
</dbReference>
<dbReference type="HOGENOM" id="CLU_000022_0_13_6"/>
<dbReference type="Pfam" id="PF00668">
    <property type="entry name" value="Condensation"/>
    <property type="match status" value="3"/>
</dbReference>
<dbReference type="EMBL" id="CP003057">
    <property type="protein sequence ID" value="AEQ96692.1"/>
    <property type="molecule type" value="Genomic_DNA"/>
</dbReference>
<comment type="cofactor">
    <cofactor evidence="1">
        <name>pantetheine 4'-phosphate</name>
        <dbReference type="ChEBI" id="CHEBI:47942"/>
    </cofactor>
</comment>
<dbReference type="InterPro" id="IPR009081">
    <property type="entry name" value="PP-bd_ACP"/>
</dbReference>
<protein>
    <submittedName>
        <fullName evidence="6">ATP-dependent serine activating enzyme</fullName>
    </submittedName>
</protein>
<dbReference type="GO" id="GO:0043041">
    <property type="term" value="P:amino acid activation for nonribosomal peptide biosynthetic process"/>
    <property type="evidence" value="ECO:0007669"/>
    <property type="project" value="TreeGrafter"/>
</dbReference>
<dbReference type="InterPro" id="IPR036736">
    <property type="entry name" value="ACP-like_sf"/>
</dbReference>
<dbReference type="CDD" id="cd17651">
    <property type="entry name" value="A_NRPS_VisG_like"/>
    <property type="match status" value="1"/>
</dbReference>
<dbReference type="InterPro" id="IPR020806">
    <property type="entry name" value="PKS_PP-bd"/>
</dbReference>
<dbReference type="InterPro" id="IPR025110">
    <property type="entry name" value="AMP-bd_C"/>
</dbReference>
<dbReference type="FunFam" id="3.30.300.30:FF:000010">
    <property type="entry name" value="Enterobactin synthetase component F"/>
    <property type="match status" value="3"/>
</dbReference>
<dbReference type="FunFam" id="2.30.38.10:FF:000001">
    <property type="entry name" value="Non-ribosomal peptide synthetase PvdI"/>
    <property type="match status" value="3"/>
</dbReference>
<dbReference type="SUPFAM" id="SSF47336">
    <property type="entry name" value="ACP-like"/>
    <property type="match status" value="3"/>
</dbReference>
<dbReference type="GO" id="GO:0031177">
    <property type="term" value="F:phosphopantetheine binding"/>
    <property type="evidence" value="ECO:0007669"/>
    <property type="project" value="InterPro"/>
</dbReference>
<dbReference type="Proteomes" id="UP000008851">
    <property type="component" value="Chromosome"/>
</dbReference>
<feature type="domain" description="Carrier" evidence="5">
    <location>
        <begin position="975"/>
        <end position="1049"/>
    </location>
</feature>
<proteinExistence type="inferred from homology"/>
<dbReference type="NCBIfam" id="TIGR01733">
    <property type="entry name" value="AA-adenyl-dom"/>
    <property type="match status" value="3"/>
</dbReference>
<dbReference type="InterPro" id="IPR010071">
    <property type="entry name" value="AA_adenyl_dom"/>
</dbReference>
<keyword evidence="3" id="KW-0596">Phosphopantetheine</keyword>
<dbReference type="InterPro" id="IPR023213">
    <property type="entry name" value="CAT-like_dom_sf"/>
</dbReference>
<dbReference type="Gene3D" id="2.30.38.10">
    <property type="entry name" value="Luciferase, Domain 3"/>
    <property type="match status" value="3"/>
</dbReference>
<dbReference type="CDD" id="cd05930">
    <property type="entry name" value="A_NRPS"/>
    <property type="match status" value="1"/>
</dbReference>
<keyword evidence="4" id="KW-0597">Phosphoprotein</keyword>
<dbReference type="Gene3D" id="3.30.300.30">
    <property type="match status" value="3"/>
</dbReference>
<dbReference type="FunFam" id="3.40.50.980:FF:000001">
    <property type="entry name" value="Non-ribosomal peptide synthetase"/>
    <property type="match status" value="3"/>
</dbReference>
<dbReference type="NCBIfam" id="NF003417">
    <property type="entry name" value="PRK04813.1"/>
    <property type="match status" value="3"/>
</dbReference>
<dbReference type="SUPFAM" id="SSF56801">
    <property type="entry name" value="Acetyl-CoA synthetase-like"/>
    <property type="match status" value="3"/>
</dbReference>
<dbReference type="Gene3D" id="3.40.50.980">
    <property type="match status" value="6"/>
</dbReference>
<dbReference type="PROSITE" id="PS00455">
    <property type="entry name" value="AMP_BINDING"/>
    <property type="match status" value="3"/>
</dbReference>
<dbReference type="InterPro" id="IPR020845">
    <property type="entry name" value="AMP-binding_CS"/>
</dbReference>
<dbReference type="GO" id="GO:0005737">
    <property type="term" value="C:cytoplasm"/>
    <property type="evidence" value="ECO:0007669"/>
    <property type="project" value="TreeGrafter"/>
</dbReference>
<dbReference type="GO" id="GO:0003824">
    <property type="term" value="F:catalytic activity"/>
    <property type="evidence" value="ECO:0007669"/>
    <property type="project" value="InterPro"/>
</dbReference>
<dbReference type="InterPro" id="IPR006162">
    <property type="entry name" value="Ppantetheine_attach_site"/>
</dbReference>
<dbReference type="PROSITE" id="PS00012">
    <property type="entry name" value="PHOSPHOPANTETHEINE"/>
    <property type="match status" value="2"/>
</dbReference>
<organism evidence="6 7">
    <name type="scientific">Xanthomonas oryzae pv. oryzicola (strain BLS256)</name>
    <dbReference type="NCBI Taxonomy" id="383407"/>
    <lineage>
        <taxon>Bacteria</taxon>
        <taxon>Pseudomonadati</taxon>
        <taxon>Pseudomonadota</taxon>
        <taxon>Gammaproteobacteria</taxon>
        <taxon>Lysobacterales</taxon>
        <taxon>Lysobacteraceae</taxon>
        <taxon>Xanthomonas</taxon>
    </lineage>
</organism>
<reference evidence="6 7" key="1">
    <citation type="journal article" date="2011" name="J. Bacteriol.">
        <title>Two new complete genome sequences offer insight into host and tissue specificity of plant pathogenic Xanthomonas spp.</title>
        <authorList>
            <person name="Bogdanove A.J."/>
            <person name="Koebnik R."/>
            <person name="Lu H."/>
            <person name="Furutani A."/>
            <person name="Angiuoli S.V."/>
            <person name="Patil P.B."/>
            <person name="Van Sluys M.A."/>
            <person name="Ryan R.P."/>
            <person name="Meyer D.F."/>
            <person name="Han S.W."/>
            <person name="Aparna G."/>
            <person name="Rajaram M."/>
            <person name="Delcher A.L."/>
            <person name="Phillippy A.M."/>
            <person name="Puiu D."/>
            <person name="Schatz M.C."/>
            <person name="Shumway M."/>
            <person name="Sommer D.D."/>
            <person name="Trapnell C."/>
            <person name="Benahmed F."/>
            <person name="Dimitrov G."/>
            <person name="Madupu R."/>
            <person name="Radune D."/>
            <person name="Sullivan S."/>
            <person name="Jha G."/>
            <person name="Ishihara H."/>
            <person name="Lee S.W."/>
            <person name="Pandey A."/>
            <person name="Sharma V."/>
            <person name="Sriariyanun M."/>
            <person name="Szurek B."/>
            <person name="Vera-Cruz C.M."/>
            <person name="Dorman K.S."/>
            <person name="Ronald P.C."/>
            <person name="Verdier V."/>
            <person name="Dow J.M."/>
            <person name="Sonti R.V."/>
            <person name="Tsuge S."/>
            <person name="Brendel V.P."/>
            <person name="Rabinowicz P.D."/>
            <person name="Leach J.E."/>
            <person name="White F.F."/>
            <person name="Salzberg S.L."/>
        </authorList>
    </citation>
    <scope>NUCLEOTIDE SEQUENCE [LARGE SCALE GENOMIC DNA]</scope>
    <source>
        <strain evidence="6 7">BLS256</strain>
    </source>
</reference>
<evidence type="ECO:0000256" key="3">
    <source>
        <dbReference type="ARBA" id="ARBA00022450"/>
    </source>
</evidence>
<evidence type="ECO:0000313" key="6">
    <source>
        <dbReference type="EMBL" id="AEQ96692.1"/>
    </source>
</evidence>
<dbReference type="Pfam" id="PF00501">
    <property type="entry name" value="AMP-binding"/>
    <property type="match status" value="3"/>
</dbReference>
<sequence length="3194" mass="351461">MQTTDRPLFPLSSPQREIWLEQLMLGQSVSSNIGAYIEIDGDLDVGCLQRAAQALVDQCEVLRMCITDDVDEEGIPLQCFAETMHLPVPFADIASAQDRQGWLEQWIQGHMETPFQFDGTPLMRISLCRFDAGKWYLMVSLHHILMDGWSLYLTIETLGRIYSEMREGRSATVDVRSYRDFIESDRSYQHSTHYETDRQYWLAKYSALPEPLFSTAPGAMANAEMTGVSVNFVHQFSADLLDRLTQLAADHGVSQFQILLVVLYVYFSRTQQREELVVGVPILNRAGHQFKNAIGLCAQITPVRMRFDPAMPFIDTVRLVSRELRKDYRHQRFPVSEMGRACGLWKSGATRFFEMVFSFEQSGHVYRFGDARGIFFKASNNREYNPLSLYVRRNANDDIARLHAIYNKAYFDADQIAQMTQRLVQLMAQVVAHPSRPLNQIELCTADELACLDIWSRGRKMQIPATTLPAMFEAQVQRTPDEVAVAFGDLRLTYAQLNARSNQLAHHLITLGVGPEQRVALCMERCLELVVALFAVLKAGGAYVPLDPRYPSERLAYMLSDSTPRALIVHSATRDLLEDPNAILIDVDRPEWLHRPTDNQAVAALVPSDLAYVIYTSGSSGRPKGVMVPHDALSNYLHWAIDHYHPGQGAVVSSSLSFDATVTSLYLPLLCGGTTELLPERDEIEALLKRVCADQPLCLVKITPAHLDVLVQQLAACGGTPSVSLFVVGGEALHASTVKRLRQLAPHARVVNEYGPTETVVGCVAYEIPLDWDAGTLATIPIGRPIDNMRIHLLDANRQTVPVGVAGELCIAGSQVTRGYLHRAELTEQRFVVDPFGSGPEQRMYCSGDLARWMPDGTLEYLGRNDDQIKLRGFRIEPAEVSSRILDNPLVADAAVAVHTAASGEKCLVAYYVSDAPEVTAEQLRQQLQQRLPEYMVPAVYIRMDRLPMTPNGKLDRHALPAPDAQAYAQQGYVSPEGQSEQLLAVLWSDVLKIEQVGRYDHFFELGGHSLLIVALLERMRQHGLEANVKSLLAQPTLMGMAAAVGAIRDEEIPEPRIPEGCDRITPDLLPLVELSQRAIDNIVSTVPGGARNVQEIYPAAPLQEGIAYHHLTASQGDPYLQYALFVFADRSRLDAFATALQCVVARHDILRTALVWEQLDAPVQVVWRQATVPTIEIAVDPAQEDVLQLLRAHLDPARQQLDLRQAPLLRLYYAYDAVGQRWVGGLLFHHLVGDAASLAALLEEIDSHLRGDGARLPPPFRYRTYTMHARRDQHAEEHALFFKEMLGDVCEPTIAFGLQDLSIGDPQLHTAAAQIDVSIAQRLQVQARRLGVSVATLCHVAWAQVLSAASGRQDVVFGTVMLGRTQGKQIERAIGIFINTLPIRVRLGRTSVRAVIKQTHAWLSELLAHERASLSHAQLCSGTSTQRVLFNALFNYRRLSRANLNGTVLQAWPGIDVLGGEERSTYPVSLSMDDLGDGFQLTAQASADGVPARMCSYMQTALQQLVDALERESETPINQLCVLPADERRQLLETFNATDRDYPHAQTVHALFEQQTALTPEALAVVDGAHRCSYAALNRKANQLAHHLIGLGVGAGQYVAIRLPRSLELVVAQLAISKCAAAYLPLDMQSPDGRLQQILDESAARWVVSRSDQPLPDGAARLDMDLLDLGASPTHDPQVPQSSASDAYVMYTSGSTGVPKGVRIAHRGISRLVCNNGYAEFLPGDRVAFAANPAFDASTLEVWAPLLTGGCVVVIAQDIVLSPDRLRVCLQEQAISVLWLTAGLFHHSAAALLPVFPQLRYLIVGGDILDPAVVAQVLAEGAPQRLLNGYGPTETTTFATTHRITDVCGPIPIGRPIGNTRVYVLDAHGTPVPIGVAGELYIGGDGVALGYLHQPTLTAERFIPDRFSGKADARLYRSGDLVRWRKDGVLEYLGRTDGQVKVRGFRVELGDIASALQTHPTVAIAAVVQREDVQGAKQLVAYYQADVAMDVAHDAQALRTHLLTRIPEYMLPAAYVRMAQLPLTANGKLDRHALPAPDAEQRHLQTYVPPATALEQQLAEIWQAVLGVERVGRHDNFFQLGGHSLLAVTLVERLRQQGLGMDVRALLGQPTLAATAAALGRSQELQVPPNLIPAGCTRITPELLTLVELSQDSIDRIVATVPGGAANVQDIYPLAPLQEGVLYHHLMARQGDPYLQNMLLSFDRRDRLDAFVKALQQVIDRHDVFRTSIVWEGLATPVQVVWRTAALPIFSYIPQPGEDSLQQLRDRFDPLHYRLALSSAPLLQFHHCYDASGDRWVGVVLIHHLVDDAATMHVLRAELHAHLLGQTQHLAASVPYRNYVAHARNEQLRGDQEVVFRQLLGDIEEPTFPFGLAEVHGDDAPVGGTSLELNSELSTRLRRCAAHLGITPASLHHLAWANVVGQLSAKDDVVFGTVLLGRMHAGAGADGAMGMFINTLPMRVRLGQQSLRAAIRDVHAQLNSLFAHEHAGLSHVQRCSGVAPPQPLFSALLNYRSHRQSSEAVDPLAPWPGITVLQTQGVNHYPVVLDVEEMDDGIRLTGYLPTRYSALRLCSYMQTALQQLVDALEHEAETPINQLSVLPQAERQRLLGFNLQHRGPERMDSVHGLFERQVAATPEAVALECDGQRLHYSELNARANQLAHRLLQLGIGPDERVAICMQRSAELIIGLLAILKAGAAYVPLDPTYPAERLAYLLHDSAPRAVLVHAPTGHALGDVALPVIDIDDAAVTDLPCSNPHVPGLTAAHLAYVIYTSGSSGQPKGVMVEHRQLAHLVAWHKAAFGVGEGTRSSSLAGLSFDAAAWEIWPSLCSSGCLVMPSAVHSADVASLLQWWRAQELDVSFLPTPIAEHAFATGIAPQRLRCLLVGGDRLRQVPDGLPFSVYNNYGPTETTVVASSGVVTPGMHNPPIGRPLPYLRAYVLDAQGQLAPLGVVGELYLGGAGVARGYLGREALTAERFINDPFYPGERMYRTGDLCRWLDDGQLDYVGRNDAQVKIRGRRIELGEIEAHLLSHPQVREAAVVAREDVAGERRLVGYVIAAGDTPTTAELQRHLRVQLPEYLVPEAFVALEAWPLTANGKLDRHALPAPDAEKRHLQTYVPPATALEQQLAEIWQAVLGVERVGRHDNFFQLGGHSLLAVTLMERIKLEGIDSDVRTLFEQPTLADYAAAIKQMEIVL</sequence>
<dbReference type="CDD" id="cd19544">
    <property type="entry name" value="E-C_NRPS"/>
    <property type="match status" value="2"/>
</dbReference>
<dbReference type="Pfam" id="PF13193">
    <property type="entry name" value="AMP-binding_C"/>
    <property type="match status" value="3"/>
</dbReference>
<evidence type="ECO:0000256" key="4">
    <source>
        <dbReference type="ARBA" id="ARBA00022553"/>
    </source>
</evidence>
<evidence type="ECO:0000313" key="7">
    <source>
        <dbReference type="Proteomes" id="UP000008851"/>
    </source>
</evidence>
<dbReference type="SUPFAM" id="SSF52777">
    <property type="entry name" value="CoA-dependent acyltransferases"/>
    <property type="match status" value="6"/>
</dbReference>
<dbReference type="InterPro" id="IPR045851">
    <property type="entry name" value="AMP-bd_C_sf"/>
</dbReference>
<dbReference type="InterPro" id="IPR000873">
    <property type="entry name" value="AMP-dep_synth/lig_dom"/>
</dbReference>
<feature type="domain" description="Carrier" evidence="5">
    <location>
        <begin position="2050"/>
        <end position="2124"/>
    </location>
</feature>
<dbReference type="CDD" id="cd12117">
    <property type="entry name" value="A_NRPS_Srf_like"/>
    <property type="match status" value="1"/>
</dbReference>
<gene>
    <name evidence="6" type="ORF">XOC_2575</name>
</gene>
<dbReference type="eggNOG" id="COG1020">
    <property type="taxonomic scope" value="Bacteria"/>
</dbReference>
<dbReference type="InterPro" id="IPR001242">
    <property type="entry name" value="Condensation_dom"/>
</dbReference>
<dbReference type="FunFam" id="1.10.1200.10:FF:000005">
    <property type="entry name" value="Nonribosomal peptide synthetase 1"/>
    <property type="match status" value="3"/>
</dbReference>
<evidence type="ECO:0000259" key="5">
    <source>
        <dbReference type="PROSITE" id="PS50075"/>
    </source>
</evidence>
<dbReference type="SMART" id="SM00823">
    <property type="entry name" value="PKS_PP"/>
    <property type="match status" value="2"/>
</dbReference>
<dbReference type="GO" id="GO:0044550">
    <property type="term" value="P:secondary metabolite biosynthetic process"/>
    <property type="evidence" value="ECO:0007669"/>
    <property type="project" value="UniProtKB-ARBA"/>
</dbReference>
<dbReference type="KEGG" id="xor:XOC_2575"/>
<dbReference type="RefSeq" id="WP_014503481.1">
    <property type="nucleotide sequence ID" value="NC_017267.2"/>
</dbReference>
<dbReference type="PROSITE" id="PS50075">
    <property type="entry name" value="CARRIER"/>
    <property type="match status" value="3"/>
</dbReference>
<dbReference type="Gene3D" id="1.10.1200.10">
    <property type="entry name" value="ACP-like"/>
    <property type="match status" value="3"/>
</dbReference>
<dbReference type="PANTHER" id="PTHR45527:SF1">
    <property type="entry name" value="FATTY ACID SYNTHASE"/>
    <property type="match status" value="1"/>
</dbReference>
<accession>G7TGU8</accession>
<name>G7TGU8_XANOB</name>